<dbReference type="PANTHER" id="PTHR12677:SF59">
    <property type="entry name" value="GOLGI APPARATUS MEMBRANE PROTEIN TVP38-RELATED"/>
    <property type="match status" value="1"/>
</dbReference>
<evidence type="ECO:0000313" key="8">
    <source>
        <dbReference type="EMBL" id="PWC26554.1"/>
    </source>
</evidence>
<feature type="transmembrane region" description="Helical" evidence="6">
    <location>
        <begin position="17"/>
        <end position="39"/>
    </location>
</feature>
<feature type="transmembrane region" description="Helical" evidence="6">
    <location>
        <begin position="174"/>
        <end position="197"/>
    </location>
</feature>
<dbReference type="Pfam" id="PF09335">
    <property type="entry name" value="VTT_dom"/>
    <property type="match status" value="1"/>
</dbReference>
<evidence type="ECO:0000256" key="1">
    <source>
        <dbReference type="ARBA" id="ARBA00004651"/>
    </source>
</evidence>
<protein>
    <recommendedName>
        <fullName evidence="6">TVP38/TMEM64 family membrane protein</fullName>
    </recommendedName>
</protein>
<feature type="transmembrane region" description="Helical" evidence="6">
    <location>
        <begin position="217"/>
        <end position="234"/>
    </location>
</feature>
<evidence type="ECO:0000256" key="4">
    <source>
        <dbReference type="ARBA" id="ARBA00022989"/>
    </source>
</evidence>
<feature type="transmembrane region" description="Helical" evidence="6">
    <location>
        <begin position="59"/>
        <end position="78"/>
    </location>
</feature>
<keyword evidence="5 6" id="KW-0472">Membrane</keyword>
<evidence type="ECO:0000256" key="3">
    <source>
        <dbReference type="ARBA" id="ARBA00022692"/>
    </source>
</evidence>
<keyword evidence="2 6" id="KW-1003">Cell membrane</keyword>
<dbReference type="AlphaFoldDB" id="A0A2U1UY33"/>
<feature type="transmembrane region" description="Helical" evidence="6">
    <location>
        <begin position="90"/>
        <end position="116"/>
    </location>
</feature>
<feature type="transmembrane region" description="Helical" evidence="6">
    <location>
        <begin position="143"/>
        <end position="167"/>
    </location>
</feature>
<dbReference type="GO" id="GO:0005886">
    <property type="term" value="C:plasma membrane"/>
    <property type="evidence" value="ECO:0007669"/>
    <property type="project" value="UniProtKB-SubCell"/>
</dbReference>
<dbReference type="EMBL" id="PDOA01000032">
    <property type="protein sequence ID" value="PWC26554.1"/>
    <property type="molecule type" value="Genomic_DNA"/>
</dbReference>
<keyword evidence="3 6" id="KW-0812">Transmembrane</keyword>
<reference evidence="9" key="1">
    <citation type="submission" date="2017-10" db="EMBL/GenBank/DDBJ databases">
        <authorList>
            <person name="Toshchakov S.V."/>
            <person name="Goeva M.A."/>
        </authorList>
    </citation>
    <scope>NUCLEOTIDE SEQUENCE [LARGE SCALE GENOMIC DNA]</scope>
    <source>
        <strain evidence="9">JR1/69-1-13</strain>
    </source>
</reference>
<evidence type="ECO:0000256" key="5">
    <source>
        <dbReference type="ARBA" id="ARBA00023136"/>
    </source>
</evidence>
<evidence type="ECO:0000313" key="9">
    <source>
        <dbReference type="Proteomes" id="UP000245048"/>
    </source>
</evidence>
<dbReference type="InterPro" id="IPR015414">
    <property type="entry name" value="TMEM64"/>
</dbReference>
<dbReference type="OrthoDB" id="9779114at2"/>
<keyword evidence="4 6" id="KW-1133">Transmembrane helix</keyword>
<comment type="caution">
    <text evidence="8">The sequence shown here is derived from an EMBL/GenBank/DDBJ whole genome shotgun (WGS) entry which is preliminary data.</text>
</comment>
<evidence type="ECO:0000256" key="6">
    <source>
        <dbReference type="RuleBase" id="RU366058"/>
    </source>
</evidence>
<keyword evidence="9" id="KW-1185">Reference proteome</keyword>
<evidence type="ECO:0000259" key="7">
    <source>
        <dbReference type="Pfam" id="PF09335"/>
    </source>
</evidence>
<proteinExistence type="inferred from homology"/>
<name>A0A2U1UY33_9PROT</name>
<feature type="domain" description="VTT" evidence="7">
    <location>
        <begin position="81"/>
        <end position="195"/>
    </location>
</feature>
<sequence length="243" mass="24766">MAAVSGRAARLLGNRRLWIGLGLVAAFLALRFSGLGEVFSLETLSRHQEALARLVAEHAALAALGYLAVYVGVAALSLPGATVLTLAGGFLFGAVAGTGLTLVGATAGATLLFLMARRLFGANALDRLGERARQLGENMRGNAASYLLMLRLAPVFPFFLVNLVPAFVGVRLPVFVATTLLGILPGTAVFSLAGAGLGEVLAAGGTPEISGVLTPRVVGALLGLAALSLLGIPLKARLSRGQS</sequence>
<dbReference type="InterPro" id="IPR032816">
    <property type="entry name" value="VTT_dom"/>
</dbReference>
<gene>
    <name evidence="8" type="ORF">CR165_22620</name>
</gene>
<dbReference type="Proteomes" id="UP000245048">
    <property type="component" value="Unassembled WGS sequence"/>
</dbReference>
<accession>A0A2U1UY33</accession>
<evidence type="ECO:0000256" key="2">
    <source>
        <dbReference type="ARBA" id="ARBA00022475"/>
    </source>
</evidence>
<dbReference type="PANTHER" id="PTHR12677">
    <property type="entry name" value="GOLGI APPARATUS MEMBRANE PROTEIN TVP38-RELATED"/>
    <property type="match status" value="1"/>
</dbReference>
<comment type="similarity">
    <text evidence="6">Belongs to the TVP38/TMEM64 family.</text>
</comment>
<organism evidence="8 9">
    <name type="scientific">Teichococcus aestuarii</name>
    <dbReference type="NCBI Taxonomy" id="568898"/>
    <lineage>
        <taxon>Bacteria</taxon>
        <taxon>Pseudomonadati</taxon>
        <taxon>Pseudomonadota</taxon>
        <taxon>Alphaproteobacteria</taxon>
        <taxon>Acetobacterales</taxon>
        <taxon>Roseomonadaceae</taxon>
        <taxon>Roseomonas</taxon>
    </lineage>
</organism>
<comment type="subcellular location">
    <subcellularLocation>
        <location evidence="1 6">Cell membrane</location>
        <topology evidence="1 6">Multi-pass membrane protein</topology>
    </subcellularLocation>
</comment>